<name>A0A6N9NK81_9FLAO</name>
<organism evidence="1 2">
    <name type="scientific">Acidiluteibacter ferrifornacis</name>
    <dbReference type="NCBI Taxonomy" id="2692424"/>
    <lineage>
        <taxon>Bacteria</taxon>
        <taxon>Pseudomonadati</taxon>
        <taxon>Bacteroidota</taxon>
        <taxon>Flavobacteriia</taxon>
        <taxon>Flavobacteriales</taxon>
        <taxon>Cryomorphaceae</taxon>
        <taxon>Acidiluteibacter</taxon>
    </lineage>
</organism>
<comment type="caution">
    <text evidence="1">The sequence shown here is derived from an EMBL/GenBank/DDBJ whole genome shotgun (WGS) entry which is preliminary data.</text>
</comment>
<dbReference type="InterPro" id="IPR025935">
    <property type="entry name" value="AbiH"/>
</dbReference>
<dbReference type="RefSeq" id="WP_160634054.1">
    <property type="nucleotide sequence ID" value="NZ_WWNE01000012.1"/>
</dbReference>
<dbReference type="AlphaFoldDB" id="A0A6N9NK81"/>
<evidence type="ECO:0008006" key="3">
    <source>
        <dbReference type="Google" id="ProtNLM"/>
    </source>
</evidence>
<dbReference type="Proteomes" id="UP000470771">
    <property type="component" value="Unassembled WGS sequence"/>
</dbReference>
<dbReference type="EMBL" id="WWNE01000012">
    <property type="protein sequence ID" value="NBG67106.1"/>
    <property type="molecule type" value="Genomic_DNA"/>
</dbReference>
<keyword evidence="2" id="KW-1185">Reference proteome</keyword>
<sequence length="386" mass="45501">MNRIVIVGNGFDVACGLNTLYKDFLFFYLKGALIDANINESYKYSDKLISLKILNLSFEGHERLIDRLTSFDDIINSDEVYIILDGNSSPNANHRFSINIKSNLLRGAFRSNNWADLESSYFRELTRVYHNSGNIFEENYIIKITESLYNLNEEFLELRKKLIEYIVIENNRIDISKNTNSYIKNIIEEIKKNQSKEFYNKYYSKRNENTEIKEFDLNLNEIIFLNFNYTDMLELQLKHTLNLTHKYLVYNIHGNINQTESIVFGYGDDSHVEYNNIEQCGIDDFLINIKAFHYQSNDIYSEVIDIIDEDVFDVFILGHSLGLSDRVLLKTIFEHENCAKIRLFHRGSNDNHFKKRLALSRHFDDKLKMRSKIQSYYESDILDSDV</sequence>
<gene>
    <name evidence="1" type="ORF">GQN54_13335</name>
</gene>
<proteinExistence type="predicted"/>
<reference evidence="1 2" key="1">
    <citation type="submission" date="2019-12" db="EMBL/GenBank/DDBJ databases">
        <authorList>
            <person name="Zhao J."/>
        </authorList>
    </citation>
    <scope>NUCLEOTIDE SEQUENCE [LARGE SCALE GENOMIC DNA]</scope>
    <source>
        <strain evidence="1 2">S-15</strain>
    </source>
</reference>
<dbReference type="Pfam" id="PF14253">
    <property type="entry name" value="AbiH"/>
    <property type="match status" value="1"/>
</dbReference>
<accession>A0A6N9NK81</accession>
<protein>
    <recommendedName>
        <fullName evidence="3">Bacteriophage abortive infection AbiH</fullName>
    </recommendedName>
</protein>
<evidence type="ECO:0000313" key="2">
    <source>
        <dbReference type="Proteomes" id="UP000470771"/>
    </source>
</evidence>
<evidence type="ECO:0000313" key="1">
    <source>
        <dbReference type="EMBL" id="NBG67106.1"/>
    </source>
</evidence>